<dbReference type="Pfam" id="PF05135">
    <property type="entry name" value="Phage_connect_1"/>
    <property type="match status" value="1"/>
</dbReference>
<organism evidence="1 2">
    <name type="scientific">Blastochloris tepida</name>
    <dbReference type="NCBI Taxonomy" id="2233851"/>
    <lineage>
        <taxon>Bacteria</taxon>
        <taxon>Pseudomonadati</taxon>
        <taxon>Pseudomonadota</taxon>
        <taxon>Alphaproteobacteria</taxon>
        <taxon>Hyphomicrobiales</taxon>
        <taxon>Blastochloridaceae</taxon>
        <taxon>Blastochloris</taxon>
    </lineage>
</organism>
<evidence type="ECO:0000313" key="2">
    <source>
        <dbReference type="Proteomes" id="UP000266934"/>
    </source>
</evidence>
<keyword evidence="2" id="KW-1185">Reference proteome</keyword>
<dbReference type="Proteomes" id="UP000266934">
    <property type="component" value="Chromosome"/>
</dbReference>
<dbReference type="AlphaFoldDB" id="A0A348G1E0"/>
<dbReference type="CDD" id="cd08054">
    <property type="entry name" value="gp6"/>
    <property type="match status" value="1"/>
</dbReference>
<reference evidence="1 2" key="1">
    <citation type="submission" date="2018-08" db="EMBL/GenBank/DDBJ databases">
        <title>Complete genome sequencing of Blastochloris tepida GI.</title>
        <authorList>
            <person name="Tsukatani Y."/>
            <person name="Mori H."/>
        </authorList>
    </citation>
    <scope>NUCLEOTIDE SEQUENCE [LARGE SCALE GENOMIC DNA]</scope>
    <source>
        <strain evidence="1 2">GI</strain>
    </source>
</reference>
<proteinExistence type="predicted"/>
<protein>
    <recommendedName>
        <fullName evidence="3">Phage gp6-like head-tail connector protein</fullName>
    </recommendedName>
</protein>
<dbReference type="KEGG" id="blag:BLTE_20580"/>
<dbReference type="EMBL" id="AP018907">
    <property type="protein sequence ID" value="BBF93373.1"/>
    <property type="molecule type" value="Genomic_DNA"/>
</dbReference>
<evidence type="ECO:0008006" key="3">
    <source>
        <dbReference type="Google" id="ProtNLM"/>
    </source>
</evidence>
<dbReference type="InterPro" id="IPR011738">
    <property type="entry name" value="Phage_CHP"/>
</dbReference>
<sequence>MSLAVVTPPSEPAVSLAEAKAHLRVDHADDDALIESLVAAASDLVEAYTQRRLLTQALDWTVPAFRPVLVTPLAPVTADGVVSIKYRDAGGAQRTLDPSAYIVRCGAGEHGPAVIRPAAATTWPAPDYNTADPVVLRFTVGFGAAADVPAPIKAAILLVAGALYANREAVVPGTSSPLSLDTAPAVTALLIPYLWEP</sequence>
<dbReference type="RefSeq" id="WP_126400084.1">
    <property type="nucleotide sequence ID" value="NZ_AP018907.1"/>
</dbReference>
<dbReference type="InterPro" id="IPR006450">
    <property type="entry name" value="Phage_HK97_gp6-like"/>
</dbReference>
<dbReference type="Gene3D" id="1.10.3230.30">
    <property type="entry name" value="Phage gp6-like head-tail connector protein"/>
    <property type="match status" value="1"/>
</dbReference>
<dbReference type="NCBIfam" id="TIGR02215">
    <property type="entry name" value="phage_chp_gp8"/>
    <property type="match status" value="1"/>
</dbReference>
<gene>
    <name evidence="1" type="ORF">BLTE_20580</name>
</gene>
<dbReference type="NCBIfam" id="TIGR01560">
    <property type="entry name" value="put_DNA_pack"/>
    <property type="match status" value="1"/>
</dbReference>
<dbReference type="InterPro" id="IPR021146">
    <property type="entry name" value="Phage_gp6-like_head-tail"/>
</dbReference>
<name>A0A348G1E0_9HYPH</name>
<dbReference type="OrthoDB" id="8452228at2"/>
<accession>A0A348G1E0</accession>
<evidence type="ECO:0000313" key="1">
    <source>
        <dbReference type="EMBL" id="BBF93373.1"/>
    </source>
</evidence>